<proteinExistence type="predicted"/>
<protein>
    <submittedName>
        <fullName evidence="1">Uncharacterized protein</fullName>
    </submittedName>
</protein>
<comment type="caution">
    <text evidence="1">The sequence shown here is derived from an EMBL/GenBank/DDBJ whole genome shotgun (WGS) entry which is preliminary data.</text>
</comment>
<keyword evidence="2" id="KW-1185">Reference proteome</keyword>
<evidence type="ECO:0000313" key="1">
    <source>
        <dbReference type="EMBL" id="KAL3312871.1"/>
    </source>
</evidence>
<dbReference type="Proteomes" id="UP001626550">
    <property type="component" value="Unassembled WGS sequence"/>
</dbReference>
<sequence length="145" mass="16083">MVLGNTREGVLKKHRRLRSLDGALSQTRCKEAHRTSSTSETMMVHPAWMNGAQLPPQVLLKAPLPPAGGLPAFVRKLKNQFSRSPNSSSNDLLEPTTRRPVEMLLWDAFTMFSCVGIMTNVDHMFESPDALCDPEELTSPSPQIP</sequence>
<gene>
    <name evidence="1" type="ORF">Ciccas_008533</name>
</gene>
<organism evidence="1 2">
    <name type="scientific">Cichlidogyrus casuarinus</name>
    <dbReference type="NCBI Taxonomy" id="1844966"/>
    <lineage>
        <taxon>Eukaryota</taxon>
        <taxon>Metazoa</taxon>
        <taxon>Spiralia</taxon>
        <taxon>Lophotrochozoa</taxon>
        <taxon>Platyhelminthes</taxon>
        <taxon>Monogenea</taxon>
        <taxon>Monopisthocotylea</taxon>
        <taxon>Dactylogyridea</taxon>
        <taxon>Ancyrocephalidae</taxon>
        <taxon>Cichlidogyrus</taxon>
    </lineage>
</organism>
<evidence type="ECO:0000313" key="2">
    <source>
        <dbReference type="Proteomes" id="UP001626550"/>
    </source>
</evidence>
<accession>A0ABD2PZQ4</accession>
<reference evidence="1 2" key="1">
    <citation type="submission" date="2024-11" db="EMBL/GenBank/DDBJ databases">
        <title>Adaptive evolution of stress response genes in parasites aligns with host niche diversity.</title>
        <authorList>
            <person name="Hahn C."/>
            <person name="Resl P."/>
        </authorList>
    </citation>
    <scope>NUCLEOTIDE SEQUENCE [LARGE SCALE GENOMIC DNA]</scope>
    <source>
        <strain evidence="1">EGGRZ-B1_66</strain>
        <tissue evidence="1">Body</tissue>
    </source>
</reference>
<dbReference type="EMBL" id="JBJKFK010001520">
    <property type="protein sequence ID" value="KAL3312871.1"/>
    <property type="molecule type" value="Genomic_DNA"/>
</dbReference>
<dbReference type="AlphaFoldDB" id="A0ABD2PZQ4"/>
<name>A0ABD2PZQ4_9PLAT</name>